<dbReference type="AlphaFoldDB" id="A0A382QEB9"/>
<dbReference type="SUPFAM" id="SSF69118">
    <property type="entry name" value="AhpD-like"/>
    <property type="match status" value="1"/>
</dbReference>
<dbReference type="Pfam" id="PF02627">
    <property type="entry name" value="CMD"/>
    <property type="match status" value="1"/>
</dbReference>
<dbReference type="InterPro" id="IPR003779">
    <property type="entry name" value="CMD-like"/>
</dbReference>
<sequence length="129" mass="14583">MPSEMFEKGVKIRTEVLGEEYVSRALKGATDFNKDFQEFMTEYCWGAVWGRPGLERKQRSLNNLCMLAALNRPAEFEMHFRGALRNGCSVEEIKETLLQIGIYCGVPAAVEAFRIGRRVMDELEAAEAG</sequence>
<evidence type="ECO:0000259" key="1">
    <source>
        <dbReference type="Pfam" id="PF02627"/>
    </source>
</evidence>
<reference evidence="2" key="1">
    <citation type="submission" date="2018-05" db="EMBL/GenBank/DDBJ databases">
        <authorList>
            <person name="Lanie J.A."/>
            <person name="Ng W.-L."/>
            <person name="Kazmierczak K.M."/>
            <person name="Andrzejewski T.M."/>
            <person name="Davidsen T.M."/>
            <person name="Wayne K.J."/>
            <person name="Tettelin H."/>
            <person name="Glass J.I."/>
            <person name="Rusch D."/>
            <person name="Podicherti R."/>
            <person name="Tsui H.-C.T."/>
            <person name="Winkler M.E."/>
        </authorList>
    </citation>
    <scope>NUCLEOTIDE SEQUENCE</scope>
</reference>
<dbReference type="PANTHER" id="PTHR33570">
    <property type="entry name" value="4-CARBOXYMUCONOLACTONE DECARBOXYLASE FAMILY PROTEIN"/>
    <property type="match status" value="1"/>
</dbReference>
<proteinExistence type="predicted"/>
<dbReference type="Gene3D" id="1.20.1290.10">
    <property type="entry name" value="AhpD-like"/>
    <property type="match status" value="1"/>
</dbReference>
<dbReference type="GO" id="GO:0051920">
    <property type="term" value="F:peroxiredoxin activity"/>
    <property type="evidence" value="ECO:0007669"/>
    <property type="project" value="InterPro"/>
</dbReference>
<dbReference type="InterPro" id="IPR052512">
    <property type="entry name" value="4CMD/NDH-1_regulator"/>
</dbReference>
<dbReference type="PANTHER" id="PTHR33570:SF2">
    <property type="entry name" value="CARBOXYMUCONOLACTONE DECARBOXYLASE-LIKE DOMAIN-CONTAINING PROTEIN"/>
    <property type="match status" value="1"/>
</dbReference>
<protein>
    <recommendedName>
        <fullName evidence="1">Carboxymuconolactone decarboxylase-like domain-containing protein</fullName>
    </recommendedName>
</protein>
<name>A0A382QEB9_9ZZZZ</name>
<feature type="non-terminal residue" evidence="2">
    <location>
        <position position="129"/>
    </location>
</feature>
<accession>A0A382QEB9</accession>
<dbReference type="EMBL" id="UINC01113874">
    <property type="protein sequence ID" value="SVC83786.1"/>
    <property type="molecule type" value="Genomic_DNA"/>
</dbReference>
<gene>
    <name evidence="2" type="ORF">METZ01_LOCUS336640</name>
</gene>
<dbReference type="InterPro" id="IPR029032">
    <property type="entry name" value="AhpD-like"/>
</dbReference>
<evidence type="ECO:0000313" key="2">
    <source>
        <dbReference type="EMBL" id="SVC83786.1"/>
    </source>
</evidence>
<feature type="domain" description="Carboxymuconolactone decarboxylase-like" evidence="1">
    <location>
        <begin position="35"/>
        <end position="115"/>
    </location>
</feature>
<organism evidence="2">
    <name type="scientific">marine metagenome</name>
    <dbReference type="NCBI Taxonomy" id="408172"/>
    <lineage>
        <taxon>unclassified sequences</taxon>
        <taxon>metagenomes</taxon>
        <taxon>ecological metagenomes</taxon>
    </lineage>
</organism>